<dbReference type="PROSITE" id="PS50007">
    <property type="entry name" value="PIPLC_X_DOMAIN"/>
    <property type="match status" value="1"/>
</dbReference>
<organism evidence="7 8">
    <name type="scientific">Rhizoctonia solani</name>
    <dbReference type="NCBI Taxonomy" id="456999"/>
    <lineage>
        <taxon>Eukaryota</taxon>
        <taxon>Fungi</taxon>
        <taxon>Dikarya</taxon>
        <taxon>Basidiomycota</taxon>
        <taxon>Agaricomycotina</taxon>
        <taxon>Agaricomycetes</taxon>
        <taxon>Cantharellales</taxon>
        <taxon>Ceratobasidiaceae</taxon>
        <taxon>Rhizoctonia</taxon>
    </lineage>
</organism>
<dbReference type="Gene3D" id="3.20.20.190">
    <property type="entry name" value="Phosphatidylinositol (PI) phosphodiesterase"/>
    <property type="match status" value="1"/>
</dbReference>
<evidence type="ECO:0000313" key="8">
    <source>
        <dbReference type="Proteomes" id="UP000663843"/>
    </source>
</evidence>
<dbReference type="AlphaFoldDB" id="A0A8H3CXW6"/>
<reference evidence="7" key="1">
    <citation type="submission" date="2021-01" db="EMBL/GenBank/DDBJ databases">
        <authorList>
            <person name="Kaushik A."/>
        </authorList>
    </citation>
    <scope>NUCLEOTIDE SEQUENCE</scope>
    <source>
        <strain evidence="7">AG2-2IIIB</strain>
    </source>
</reference>
<dbReference type="GO" id="GO:0048015">
    <property type="term" value="P:phosphatidylinositol-mediated signaling"/>
    <property type="evidence" value="ECO:0007669"/>
    <property type="project" value="TreeGrafter"/>
</dbReference>
<feature type="region of interest" description="Disordered" evidence="5">
    <location>
        <begin position="25"/>
        <end position="45"/>
    </location>
</feature>
<feature type="compositionally biased region" description="Low complexity" evidence="5">
    <location>
        <begin position="194"/>
        <end position="214"/>
    </location>
</feature>
<accession>A0A8H3CXW6</accession>
<dbReference type="PANTHER" id="PTHR10336:SF36">
    <property type="entry name" value="1-PHOSPHATIDYLINOSITOL 4,5-BISPHOSPHATE PHOSPHODIESTERASE BETA-4"/>
    <property type="match status" value="1"/>
</dbReference>
<dbReference type="InterPro" id="IPR000909">
    <property type="entry name" value="PLipase_C_PInositol-sp_X_dom"/>
</dbReference>
<keyword evidence="4" id="KW-0443">Lipid metabolism</keyword>
<dbReference type="Proteomes" id="UP000663843">
    <property type="component" value="Unassembled WGS sequence"/>
</dbReference>
<dbReference type="EMBL" id="CAJMWT010005137">
    <property type="protein sequence ID" value="CAE6502126.1"/>
    <property type="molecule type" value="Genomic_DNA"/>
</dbReference>
<sequence length="374" mass="41336">YLPPLSLPTKIGVFLCVEPTSSKPITQTTIRPRPPSHLHLHRPTTPAPECSRFLPYEITTRRTKLHAASYPPTIAPSSALIGIPVFDLHSEVVLLAAMRFVQLDDVWSDRHYVGSSAIGVRHTCLRFGHNAENPHSPLNHSIFCILLTFCASTGMWKSIHMLPITSRRVELIERFKSANKGVARIFKKCAAGGTELPTTPPETDSPTAVSSPYKSKVRSRSRSRLRSGSFSFSSARKFKNAQPALPVMCSHPDKGSNIPAPHSLTTLHFTLDDFSAFLLGADNSTFEDREHDMTRPLPEYYISSSHNTHLVGHQLVANQRSKGTSVRSARAAEASKSTFGTETTNRSSPTNAHSLARSRSTSRKRLPNTGLWRL</sequence>
<evidence type="ECO:0000259" key="6">
    <source>
        <dbReference type="Pfam" id="PF00388"/>
    </source>
</evidence>
<name>A0A8H3CXW6_9AGAM</name>
<evidence type="ECO:0000256" key="3">
    <source>
        <dbReference type="ARBA" id="ARBA00022963"/>
    </source>
</evidence>
<dbReference type="GO" id="GO:0051209">
    <property type="term" value="P:release of sequestered calcium ion into cytosol"/>
    <property type="evidence" value="ECO:0007669"/>
    <property type="project" value="TreeGrafter"/>
</dbReference>
<feature type="non-terminal residue" evidence="7">
    <location>
        <position position="374"/>
    </location>
</feature>
<dbReference type="OrthoDB" id="3266478at2759"/>
<evidence type="ECO:0000256" key="1">
    <source>
        <dbReference type="ARBA" id="ARBA00012368"/>
    </source>
</evidence>
<dbReference type="InterPro" id="IPR001192">
    <property type="entry name" value="PI-PLC_fam"/>
</dbReference>
<feature type="region of interest" description="Disordered" evidence="5">
    <location>
        <begin position="318"/>
        <end position="374"/>
    </location>
</feature>
<evidence type="ECO:0000256" key="5">
    <source>
        <dbReference type="SAM" id="MobiDB-lite"/>
    </source>
</evidence>
<feature type="domain" description="Phosphatidylinositol-specific phospholipase C X" evidence="6">
    <location>
        <begin position="293"/>
        <end position="322"/>
    </location>
</feature>
<feature type="compositionally biased region" description="Polar residues" evidence="5">
    <location>
        <begin position="335"/>
        <end position="359"/>
    </location>
</feature>
<dbReference type="GO" id="GO:0004435">
    <property type="term" value="F:phosphatidylinositol-4,5-bisphosphate phospholipase C activity"/>
    <property type="evidence" value="ECO:0007669"/>
    <property type="project" value="UniProtKB-EC"/>
</dbReference>
<proteinExistence type="predicted"/>
<gene>
    <name evidence="7" type="ORF">RDB_LOCUS140810</name>
</gene>
<evidence type="ECO:0000256" key="4">
    <source>
        <dbReference type="ARBA" id="ARBA00023098"/>
    </source>
</evidence>
<protein>
    <recommendedName>
        <fullName evidence="1">phosphoinositide phospholipase C</fullName>
        <ecNumber evidence="1">3.1.4.11</ecNumber>
    </recommendedName>
</protein>
<dbReference type="SUPFAM" id="SSF51695">
    <property type="entry name" value="PLC-like phosphodiesterases"/>
    <property type="match status" value="1"/>
</dbReference>
<dbReference type="PANTHER" id="PTHR10336">
    <property type="entry name" value="PHOSPHOINOSITIDE-SPECIFIC PHOSPHOLIPASE C FAMILY PROTEIN"/>
    <property type="match status" value="1"/>
</dbReference>
<dbReference type="GO" id="GO:0016042">
    <property type="term" value="P:lipid catabolic process"/>
    <property type="evidence" value="ECO:0007669"/>
    <property type="project" value="UniProtKB-KW"/>
</dbReference>
<keyword evidence="3" id="KW-0442">Lipid degradation</keyword>
<evidence type="ECO:0000313" key="7">
    <source>
        <dbReference type="EMBL" id="CAE6502126.1"/>
    </source>
</evidence>
<comment type="caution">
    <text evidence="7">The sequence shown here is derived from an EMBL/GenBank/DDBJ whole genome shotgun (WGS) entry which is preliminary data.</text>
</comment>
<dbReference type="InterPro" id="IPR017946">
    <property type="entry name" value="PLC-like_Pdiesterase_TIM-brl"/>
</dbReference>
<feature type="region of interest" description="Disordered" evidence="5">
    <location>
        <begin position="194"/>
        <end position="222"/>
    </location>
</feature>
<keyword evidence="2" id="KW-0378">Hydrolase</keyword>
<evidence type="ECO:0000256" key="2">
    <source>
        <dbReference type="ARBA" id="ARBA00022801"/>
    </source>
</evidence>
<dbReference type="EC" id="3.1.4.11" evidence="1"/>
<feature type="compositionally biased region" description="Polar residues" evidence="5">
    <location>
        <begin position="318"/>
        <end position="327"/>
    </location>
</feature>
<dbReference type="Pfam" id="PF00388">
    <property type="entry name" value="PI-PLC-X"/>
    <property type="match status" value="1"/>
</dbReference>